<keyword evidence="5" id="KW-1185">Reference proteome</keyword>
<proteinExistence type="predicted"/>
<name>A0AAV6UY71_9ARAC</name>
<evidence type="ECO:0000313" key="5">
    <source>
        <dbReference type="Proteomes" id="UP000827092"/>
    </source>
</evidence>
<feature type="transmembrane region" description="Helical" evidence="1">
    <location>
        <begin position="331"/>
        <end position="351"/>
    </location>
</feature>
<reference evidence="4 5" key="1">
    <citation type="journal article" date="2022" name="Nat. Ecol. Evol.">
        <title>A masculinizing supergene underlies an exaggerated male reproductive morph in a spider.</title>
        <authorList>
            <person name="Hendrickx F."/>
            <person name="De Corte Z."/>
            <person name="Sonet G."/>
            <person name="Van Belleghem S.M."/>
            <person name="Kostlbacher S."/>
            <person name="Vangestel C."/>
        </authorList>
    </citation>
    <scope>NUCLEOTIDE SEQUENCE [LARGE SCALE GENOMIC DNA]</scope>
    <source>
        <strain evidence="4">W744_W776</strain>
    </source>
</reference>
<dbReference type="SMART" id="SM00703">
    <property type="entry name" value="NRF"/>
    <property type="match status" value="1"/>
</dbReference>
<protein>
    <recommendedName>
        <fullName evidence="3">Nose resistant-to-fluoxetine protein N-terminal domain-containing protein</fullName>
    </recommendedName>
</protein>
<sequence>MFSLCLSRVFVFVLCCSAVLGKVGDDPIPLKNSTEIKLDTERYLNLTVTLENGFKNVVKKVVKYMMPTLVRMNEYSNLSPECTASLMKFLKGLNQAKIWAVKMLDASSKLPAGFVVGTFADYGSFDECLDIVLPEAEGGQTFQGMSCAIEVKPPLPPISHDYTLVKSTLQLHNGTIKDYFRVSHEALHHKKFRLVACVPSTCSIQDMRQIANRGSLPSILTAFSLSSNLKFLLSSSHGASELRSVHGIRALSMCWIVLGHTYVLMDFELLKDPAFMQRWFAALEFEFVHNGWLAVETFFLLSGALVAYGGLKTMNKTKKTFNVPFLILRRYLRLTPSLLLLMGLVFFVPLLSSGPFWYEHVDPQVESCSKYWWTTLLFISNWYGIDKGCLLSTWYLAVDFQLHIISLLILIIIFKYSKFGLSLLVSFVGISCAAIGLQTILYNVTAAVQLSTVDDEKVMRALNHVHVYLPTHLGPYCIGMVLGYCILKYKEQKISKVCIPVTELHDRMHACVIGHGGPINALLSSSILTPMSRLTYTIYLLHPLVIWTRLGSLRERIPTTHYDFVYEYLANLIVSVALSVPFYLLLESPLSNLDRLIFPSTKSEKDSKKVDSR</sequence>
<feature type="domain" description="Nose resistant-to-fluoxetine protein N-terminal" evidence="3">
    <location>
        <begin position="79"/>
        <end position="230"/>
    </location>
</feature>
<evidence type="ECO:0000259" key="3">
    <source>
        <dbReference type="SMART" id="SM00703"/>
    </source>
</evidence>
<feature type="transmembrane region" description="Helical" evidence="1">
    <location>
        <begin position="564"/>
        <end position="586"/>
    </location>
</feature>
<accession>A0AAV6UY71</accession>
<dbReference type="PANTHER" id="PTHR11161:SF0">
    <property type="entry name" value="O-ACYLTRANSFERASE LIKE PROTEIN"/>
    <property type="match status" value="1"/>
</dbReference>
<keyword evidence="1" id="KW-0812">Transmembrane</keyword>
<feature type="transmembrane region" description="Helical" evidence="1">
    <location>
        <begin position="394"/>
        <end position="414"/>
    </location>
</feature>
<dbReference type="InterPro" id="IPR052728">
    <property type="entry name" value="O2_lipid_transport_reg"/>
</dbReference>
<dbReference type="Pfam" id="PF01757">
    <property type="entry name" value="Acyl_transf_3"/>
    <property type="match status" value="1"/>
</dbReference>
<dbReference type="AlphaFoldDB" id="A0AAV6UY71"/>
<dbReference type="Proteomes" id="UP000827092">
    <property type="component" value="Unassembled WGS sequence"/>
</dbReference>
<keyword evidence="1" id="KW-1133">Transmembrane helix</keyword>
<gene>
    <name evidence="4" type="ORF">JTE90_021831</name>
</gene>
<organism evidence="4 5">
    <name type="scientific">Oedothorax gibbosus</name>
    <dbReference type="NCBI Taxonomy" id="931172"/>
    <lineage>
        <taxon>Eukaryota</taxon>
        <taxon>Metazoa</taxon>
        <taxon>Ecdysozoa</taxon>
        <taxon>Arthropoda</taxon>
        <taxon>Chelicerata</taxon>
        <taxon>Arachnida</taxon>
        <taxon>Araneae</taxon>
        <taxon>Araneomorphae</taxon>
        <taxon>Entelegynae</taxon>
        <taxon>Araneoidea</taxon>
        <taxon>Linyphiidae</taxon>
        <taxon>Erigoninae</taxon>
        <taxon>Oedothorax</taxon>
    </lineage>
</organism>
<feature type="signal peptide" evidence="2">
    <location>
        <begin position="1"/>
        <end position="21"/>
    </location>
</feature>
<feature type="transmembrane region" description="Helical" evidence="1">
    <location>
        <begin position="421"/>
        <end position="445"/>
    </location>
</feature>
<dbReference type="InterPro" id="IPR002656">
    <property type="entry name" value="Acyl_transf_3_dom"/>
</dbReference>
<comment type="caution">
    <text evidence="4">The sequence shown here is derived from an EMBL/GenBank/DDBJ whole genome shotgun (WGS) entry which is preliminary data.</text>
</comment>
<keyword evidence="2" id="KW-0732">Signal</keyword>
<feature type="transmembrane region" description="Helical" evidence="1">
    <location>
        <begin position="465"/>
        <end position="487"/>
    </location>
</feature>
<evidence type="ECO:0000313" key="4">
    <source>
        <dbReference type="EMBL" id="KAG8189325.1"/>
    </source>
</evidence>
<dbReference type="GO" id="GO:0016747">
    <property type="term" value="F:acyltransferase activity, transferring groups other than amino-acyl groups"/>
    <property type="evidence" value="ECO:0007669"/>
    <property type="project" value="InterPro"/>
</dbReference>
<dbReference type="InterPro" id="IPR006621">
    <property type="entry name" value="Nose-resist-to-fluoxetine_N"/>
</dbReference>
<evidence type="ECO:0000256" key="2">
    <source>
        <dbReference type="SAM" id="SignalP"/>
    </source>
</evidence>
<evidence type="ECO:0000256" key="1">
    <source>
        <dbReference type="SAM" id="Phobius"/>
    </source>
</evidence>
<feature type="chain" id="PRO_5043327903" description="Nose resistant-to-fluoxetine protein N-terminal domain-containing protein" evidence="2">
    <location>
        <begin position="22"/>
        <end position="613"/>
    </location>
</feature>
<feature type="transmembrane region" description="Helical" evidence="1">
    <location>
        <begin position="292"/>
        <end position="311"/>
    </location>
</feature>
<dbReference type="Pfam" id="PF20146">
    <property type="entry name" value="NRF"/>
    <property type="match status" value="1"/>
</dbReference>
<dbReference type="PANTHER" id="PTHR11161">
    <property type="entry name" value="O-ACYLTRANSFERASE"/>
    <property type="match status" value="1"/>
</dbReference>
<dbReference type="EMBL" id="JAFNEN010000217">
    <property type="protein sequence ID" value="KAG8189325.1"/>
    <property type="molecule type" value="Genomic_DNA"/>
</dbReference>
<keyword evidence="1" id="KW-0472">Membrane</keyword>